<dbReference type="GO" id="GO:0051301">
    <property type="term" value="P:cell division"/>
    <property type="evidence" value="ECO:0007669"/>
    <property type="project" value="UniProtKB-KW"/>
</dbReference>
<dbReference type="InterPro" id="IPR008972">
    <property type="entry name" value="Cupredoxin"/>
</dbReference>
<dbReference type="InterPro" id="IPR013783">
    <property type="entry name" value="Ig-like_fold"/>
</dbReference>
<dbReference type="PROSITE" id="PS00080">
    <property type="entry name" value="MULTICOPPER_OXIDASE2"/>
    <property type="match status" value="1"/>
</dbReference>
<evidence type="ECO:0000313" key="10">
    <source>
        <dbReference type="Proteomes" id="UP000183471"/>
    </source>
</evidence>
<feature type="domain" description="Galactose oxidase-like Early set" evidence="8">
    <location>
        <begin position="916"/>
        <end position="1011"/>
    </location>
</feature>
<evidence type="ECO:0000259" key="7">
    <source>
        <dbReference type="Pfam" id="PF07732"/>
    </source>
</evidence>
<evidence type="ECO:0000256" key="1">
    <source>
        <dbReference type="ARBA" id="ARBA00022723"/>
    </source>
</evidence>
<dbReference type="Pfam" id="PF09118">
    <property type="entry name" value="GO-like_E_set"/>
    <property type="match status" value="1"/>
</dbReference>
<keyword evidence="10" id="KW-1185">Reference proteome</keyword>
<feature type="compositionally biased region" description="Basic and acidic residues" evidence="4">
    <location>
        <begin position="460"/>
        <end position="469"/>
    </location>
</feature>
<keyword evidence="9" id="KW-0131">Cell cycle</keyword>
<evidence type="ECO:0000256" key="3">
    <source>
        <dbReference type="ARBA" id="ARBA00023002"/>
    </source>
</evidence>
<evidence type="ECO:0000256" key="2">
    <source>
        <dbReference type="ARBA" id="ARBA00022729"/>
    </source>
</evidence>
<evidence type="ECO:0000259" key="8">
    <source>
        <dbReference type="Pfam" id="PF09118"/>
    </source>
</evidence>
<dbReference type="PROSITE" id="PS00079">
    <property type="entry name" value="MULTICOPPER_OXIDASE1"/>
    <property type="match status" value="1"/>
</dbReference>
<protein>
    <submittedName>
        <fullName evidence="9">Multicopper oxidase with three cupredoxin domains (Includes cell division protein FtsP and spore coat protein CotA)</fullName>
    </submittedName>
</protein>
<dbReference type="InterPro" id="IPR009880">
    <property type="entry name" value="Glyoxal_oxidase_N"/>
</dbReference>
<feature type="compositionally biased region" description="Basic and acidic residues" evidence="4">
    <location>
        <begin position="409"/>
        <end position="447"/>
    </location>
</feature>
<comment type="caution">
    <text evidence="9">The sequence shown here is derived from an EMBL/GenBank/DDBJ whole genome shotgun (WGS) entry which is preliminary data.</text>
</comment>
<dbReference type="SMART" id="SM00612">
    <property type="entry name" value="Kelch"/>
    <property type="match status" value="2"/>
</dbReference>
<dbReference type="SUPFAM" id="SSF49503">
    <property type="entry name" value="Cupredoxins"/>
    <property type="match status" value="3"/>
</dbReference>
<feature type="domain" description="Glyoxal oxidase N-terminal" evidence="5">
    <location>
        <begin position="584"/>
        <end position="891"/>
    </location>
</feature>
<keyword evidence="1" id="KW-0479">Metal-binding</keyword>
<dbReference type="Gene3D" id="2.60.40.10">
    <property type="entry name" value="Immunoglobulins"/>
    <property type="match status" value="1"/>
</dbReference>
<dbReference type="SUPFAM" id="SSF50965">
    <property type="entry name" value="Galactose oxidase, central domain"/>
    <property type="match status" value="1"/>
</dbReference>
<dbReference type="InterPro" id="IPR006652">
    <property type="entry name" value="Kelch_1"/>
</dbReference>
<dbReference type="CDD" id="cd02851">
    <property type="entry name" value="E_set_GO_C"/>
    <property type="match status" value="1"/>
</dbReference>
<dbReference type="InterPro" id="IPR011706">
    <property type="entry name" value="Cu-oxidase_C"/>
</dbReference>
<feature type="domain" description="Plastocyanin-like" evidence="7">
    <location>
        <begin position="85"/>
        <end position="193"/>
    </location>
</feature>
<dbReference type="InterPro" id="IPR011043">
    <property type="entry name" value="Gal_Oxase/kelch_b-propeller"/>
</dbReference>
<dbReference type="InterPro" id="IPR037293">
    <property type="entry name" value="Gal_Oxidase_central_sf"/>
</dbReference>
<dbReference type="InterPro" id="IPR014756">
    <property type="entry name" value="Ig_E-set"/>
</dbReference>
<evidence type="ECO:0000256" key="4">
    <source>
        <dbReference type="SAM" id="MobiDB-lite"/>
    </source>
</evidence>
<dbReference type="Gene3D" id="2.60.40.420">
    <property type="entry name" value="Cupredoxins - blue copper proteins"/>
    <property type="match status" value="4"/>
</dbReference>
<evidence type="ECO:0000259" key="6">
    <source>
        <dbReference type="Pfam" id="PF07731"/>
    </source>
</evidence>
<dbReference type="PANTHER" id="PTHR32208:SF21">
    <property type="entry name" value="LOW QUALITY PROTEIN: ALDEHYDE OXIDASE GLOX-LIKE"/>
    <property type="match status" value="1"/>
</dbReference>
<dbReference type="InterPro" id="IPR011707">
    <property type="entry name" value="Cu-oxidase-like_N"/>
</dbReference>
<keyword evidence="9" id="KW-0167">Capsid protein</keyword>
<keyword evidence="9" id="KW-0132">Cell division</keyword>
<evidence type="ECO:0000259" key="5">
    <source>
        <dbReference type="Pfam" id="PF07250"/>
    </source>
</evidence>
<dbReference type="InterPro" id="IPR033138">
    <property type="entry name" value="Cu_oxidase_CS"/>
</dbReference>
<sequence length="1012" mass="111273">MQIRHIYLKIEAVPNYSPVAPDDAEHHKHRLDCMRNMEHEDATIPQSEVDRRSLNALVYREYLDAAYTVMKNTPLIAADINEPRVERRIPGTVIYTQPDERLYVHVLNGDTEPHSFHVHGLHYGIDSDGSWPFGVQEYDGPNRSDAICPGEQWCYVFDVKEDAIGAWPFHDHHMHIEEVVKRGLFGGIVVRDPHCDKTDLEVPIFFHRLTANVGAALFDSDSLNAGDQFDFTFNEEGTFEYYCRFHPMQGRVRVTMAGPLTATINILDTPARFELDDITVGVGATVTWNHAGNQPHTVTERSGAGLESFAINGRTFVGNTPTIVAEYGTRVRWYVFNLDLSMIWHNFHLHGQRWRWGNEWVDTRSLGPAESFVADTVVPPVILLPLPLECECKPHEGHEGPHPTLPEDEGGHDAPHHGREARPPFRPEARPDHEHEHGHGHAHEHFLHSSSSTSAGEQGHPSKDAYPDQCGEKRKKYRLQGDFLIHCHVEMHMMEGMAAVLRATQEVELSDKELDKICYQLPTVRVHECPEVEHHPCGGDGEDSWELLEPSPIFVVHGALLNTGHVLLFSGAAERNYPLEARIWDPATKQVMPGVITLPEDFFCCGHTFLPDGRLLVIGGDTNGAGHTNNRCFIFTPDAVTPDNGTFGPTVSMAHARWYPTALSLSDGRILAFSGGHPIAAEVEVFDGGAWTPVAGANRSFDELYPGMHLLPSGEIFYTRAGWAGATGTQTAYLTMTGPNNGNWTDYGQQQFYDRQEGMSLLMIDTTVNPEHTSLYVFGGGVSGPATARNNATAEVIEFSGGIAGSAWARIADMNFGRTNVNAVVLPTGRILIIGGHSNGQKWSPTPVLETETYDPATNTWTLGAPLNFPRQYHSVCILLADGRVVTAGGVAPGTADPDQHSVELYSPGYLSLGARPVISNAPPAVTYASAFVIETPQAANINAVVLIAPIAVTHHTDAGQRYIKLPIGSRTVSTLETQAPAHGNIAPPGSYMLFVVDNQGVPSEARFVAIS</sequence>
<dbReference type="RefSeq" id="WP_074632186.1">
    <property type="nucleotide sequence ID" value="NZ_FNKY01000001.1"/>
</dbReference>
<proteinExistence type="predicted"/>
<keyword evidence="2" id="KW-0732">Signal</keyword>
<dbReference type="Proteomes" id="UP000183471">
    <property type="component" value="Unassembled WGS sequence"/>
</dbReference>
<name>A0ABY0TEV6_9PROT</name>
<feature type="domain" description="Plastocyanin-like" evidence="6">
    <location>
        <begin position="305"/>
        <end position="354"/>
    </location>
</feature>
<reference evidence="9 10" key="1">
    <citation type="submission" date="2016-10" db="EMBL/GenBank/DDBJ databases">
        <authorList>
            <person name="Varghese N."/>
            <person name="Submissions S."/>
        </authorList>
    </citation>
    <scope>NUCLEOTIDE SEQUENCE [LARGE SCALE GENOMIC DNA]</scope>
    <source>
        <strain evidence="9 10">Nl1</strain>
    </source>
</reference>
<keyword evidence="9" id="KW-0946">Virion</keyword>
<evidence type="ECO:0000313" key="9">
    <source>
        <dbReference type="EMBL" id="SDQ72483.1"/>
    </source>
</evidence>
<accession>A0ABY0TEV6</accession>
<keyword evidence="3" id="KW-0560">Oxidoreductase</keyword>
<dbReference type="Pfam" id="PF07732">
    <property type="entry name" value="Cu-oxidase_3"/>
    <property type="match status" value="1"/>
</dbReference>
<dbReference type="PANTHER" id="PTHR32208">
    <property type="entry name" value="SECRETED PROTEIN-RELATED"/>
    <property type="match status" value="1"/>
</dbReference>
<feature type="region of interest" description="Disordered" evidence="4">
    <location>
        <begin position="394"/>
        <end position="469"/>
    </location>
</feature>
<dbReference type="InterPro" id="IPR015202">
    <property type="entry name" value="GO-like_E_set"/>
</dbReference>
<organism evidence="9 10">
    <name type="scientific">Nitrosospira multiformis</name>
    <dbReference type="NCBI Taxonomy" id="1231"/>
    <lineage>
        <taxon>Bacteria</taxon>
        <taxon>Pseudomonadati</taxon>
        <taxon>Pseudomonadota</taxon>
        <taxon>Betaproteobacteria</taxon>
        <taxon>Nitrosomonadales</taxon>
        <taxon>Nitrosomonadaceae</taxon>
        <taxon>Nitrosospira</taxon>
    </lineage>
</organism>
<dbReference type="Pfam" id="PF07250">
    <property type="entry name" value="Glyoxal_oxid_N"/>
    <property type="match status" value="1"/>
</dbReference>
<dbReference type="Gene3D" id="2.130.10.80">
    <property type="entry name" value="Galactose oxidase/kelch, beta-propeller"/>
    <property type="match status" value="1"/>
</dbReference>
<gene>
    <name evidence="9" type="ORF">SAMN05216402_2026</name>
</gene>
<dbReference type="EMBL" id="FNKY01000001">
    <property type="protein sequence ID" value="SDQ72483.1"/>
    <property type="molecule type" value="Genomic_DNA"/>
</dbReference>
<dbReference type="SUPFAM" id="SSF81296">
    <property type="entry name" value="E set domains"/>
    <property type="match status" value="1"/>
</dbReference>
<dbReference type="InterPro" id="IPR002355">
    <property type="entry name" value="Cu_oxidase_Cu_BS"/>
</dbReference>
<dbReference type="Pfam" id="PF07731">
    <property type="entry name" value="Cu-oxidase_2"/>
    <property type="match status" value="1"/>
</dbReference>